<sequence>MYRVCLTAFVLLGIALFGTVPAAGQDDPENPRAVGMLDTEGISTSVMRAARRGITGPDGTGKNGPLVKIGSELALLYEQQQAAGAAGVRSIREQSVQPIAKRQEDVGQIRSRVQSPISPDGESVSVNAIAVGETDRLYAELRRLGLENGASAGDVVSGKLPIGALGDAAQLDALQGMLPAHVRTHTGSVGSEADTSHATVAVRETRNLDGSGQKICALSDSYDARGQASRDIQSGDLPGPGNPEGNTSPVDVVQEGGADGSDEGRAMLQLIHDIAPGAELGFHTAFGGIGIFAQGIRDLADAGCTVIVDDVGYNLEPFYQDGPVSNAVDDVVQNEGIPYFSSAGNDGQNSYEAPFRDSGEPGVINSSSDAHDFDPSSGTDTRQEITLEAGGNFRIFSFQWTDPSSIVDGSDGADTDIDVALVDETGTIVAESIGNNIETGVPLESIDYTNETGSAQTLDLVIEKAGGPDPEEVKYVYSGSGYAIQEYDTLGPTVYGHPMAEGAMAVAAAPFFFTSAYDSDADPAILESFSSKGGIPLLFNQDGSRRATPKVRQKPDVTGTDGIDNTFFGSDISDTALGGVDPDPHPNFFGTSAAAPNVAAIGALIRQARPGLAPAGVYDRLESTAADVTERADRTNTLQQIGSGRDPWSGAGFVQGPDAVPDPVLTGLQATAENSRSGAVTLSWEVDPDVSIQNYKVQRRYFNGQFEAVKSVDAPPVRLEGLGLGAFSFRVRWTRADGTQGTSVIATDTLNVQELSATEGMKDESGRRPVELSWSTPQGTKGFTYRIERQKGRQGPFESVGTTDRTSFRAERQVPGKYNYRVVSIDEQGNSLTSQAESKQIELEESAFALGPYPNPVRSTATLDVTAQTGQSVTIEVYDALGRRLYQDRRDLEALTPATLTVDASRWSSGTYFLRVSGNEFTKTRKMVVVR</sequence>
<dbReference type="SUPFAM" id="SSF52743">
    <property type="entry name" value="Subtilisin-like"/>
    <property type="match status" value="1"/>
</dbReference>
<reference evidence="9" key="2">
    <citation type="submission" date="2010-04" db="EMBL/GenBank/DDBJ databases">
        <title>Genome sequence of Salinibacter ruber M8.</title>
        <authorList>
            <consortium name="Genoscope"/>
        </authorList>
    </citation>
    <scope>NUCLEOTIDE SEQUENCE [LARGE SCALE GENOMIC DNA]</scope>
    <source>
        <strain evidence="9">M8</strain>
    </source>
</reference>
<keyword evidence="6" id="KW-0732">Signal</keyword>
<feature type="domain" description="Fibronectin type-III" evidence="7">
    <location>
        <begin position="755"/>
        <end position="831"/>
    </location>
</feature>
<feature type="domain" description="Fibronectin type-III" evidence="7">
    <location>
        <begin position="661"/>
        <end position="741"/>
    </location>
</feature>
<dbReference type="SMART" id="SM00060">
    <property type="entry name" value="FN3"/>
    <property type="match status" value="2"/>
</dbReference>
<keyword evidence="4" id="KW-0720">Serine protease</keyword>
<dbReference type="PANTHER" id="PTHR43806:SF11">
    <property type="entry name" value="CEREVISIN-RELATED"/>
    <property type="match status" value="1"/>
</dbReference>
<proteinExistence type="inferred from homology"/>
<dbReference type="InterPro" id="IPR036852">
    <property type="entry name" value="Peptidase_S8/S53_dom_sf"/>
</dbReference>
<dbReference type="InterPro" id="IPR023828">
    <property type="entry name" value="Peptidase_S8_Ser-AS"/>
</dbReference>
<evidence type="ECO:0000313" key="9">
    <source>
        <dbReference type="Proteomes" id="UP000000933"/>
    </source>
</evidence>
<evidence type="ECO:0000256" key="2">
    <source>
        <dbReference type="ARBA" id="ARBA00022670"/>
    </source>
</evidence>
<dbReference type="Gene3D" id="3.40.50.200">
    <property type="entry name" value="Peptidase S8/S53 domain"/>
    <property type="match status" value="2"/>
</dbReference>
<keyword evidence="3" id="KW-0378">Hydrolase</keyword>
<comment type="similarity">
    <text evidence="1">Belongs to the peptidase S8 family.</text>
</comment>
<dbReference type="Pfam" id="PF18962">
    <property type="entry name" value="Por_Secre_tail"/>
    <property type="match status" value="1"/>
</dbReference>
<evidence type="ECO:0000256" key="6">
    <source>
        <dbReference type="SAM" id="SignalP"/>
    </source>
</evidence>
<feature type="region of interest" description="Disordered" evidence="5">
    <location>
        <begin position="338"/>
        <end position="381"/>
    </location>
</feature>
<dbReference type="GO" id="GO:0004252">
    <property type="term" value="F:serine-type endopeptidase activity"/>
    <property type="evidence" value="ECO:0007669"/>
    <property type="project" value="InterPro"/>
</dbReference>
<feature type="region of interest" description="Disordered" evidence="5">
    <location>
        <begin position="541"/>
        <end position="565"/>
    </location>
</feature>
<dbReference type="KEGG" id="srm:SRM_02426"/>
<name>D5HBE2_SALRM</name>
<keyword evidence="2" id="KW-0645">Protease</keyword>
<feature type="region of interest" description="Disordered" evidence="5">
    <location>
        <begin position="227"/>
        <end position="261"/>
    </location>
</feature>
<dbReference type="EMBL" id="FP565814">
    <property type="protein sequence ID" value="CBH25347.1"/>
    <property type="molecule type" value="Genomic_DNA"/>
</dbReference>
<feature type="compositionally biased region" description="Polar residues" evidence="5">
    <location>
        <begin position="342"/>
        <end position="351"/>
    </location>
</feature>
<feature type="chain" id="PRO_5003073209" description="Fibronectin type-III domain-containing protein" evidence="6">
    <location>
        <begin position="23"/>
        <end position="931"/>
    </location>
</feature>
<evidence type="ECO:0000259" key="7">
    <source>
        <dbReference type="SMART" id="SM00060"/>
    </source>
</evidence>
<evidence type="ECO:0000256" key="1">
    <source>
        <dbReference type="ARBA" id="ARBA00011073"/>
    </source>
</evidence>
<dbReference type="PANTHER" id="PTHR43806">
    <property type="entry name" value="PEPTIDASE S8"/>
    <property type="match status" value="1"/>
</dbReference>
<dbReference type="InterPro" id="IPR036116">
    <property type="entry name" value="FN3_sf"/>
</dbReference>
<dbReference type="CDD" id="cd00063">
    <property type="entry name" value="FN3"/>
    <property type="match status" value="1"/>
</dbReference>
<dbReference type="InterPro" id="IPR000209">
    <property type="entry name" value="Peptidase_S8/S53_dom"/>
</dbReference>
<dbReference type="InterPro" id="IPR050131">
    <property type="entry name" value="Peptidase_S8_subtilisin-like"/>
</dbReference>
<dbReference type="NCBIfam" id="TIGR04183">
    <property type="entry name" value="Por_Secre_tail"/>
    <property type="match status" value="1"/>
</dbReference>
<dbReference type="InterPro" id="IPR003961">
    <property type="entry name" value="FN3_dom"/>
</dbReference>
<evidence type="ECO:0000256" key="5">
    <source>
        <dbReference type="SAM" id="MobiDB-lite"/>
    </source>
</evidence>
<dbReference type="Gene3D" id="2.60.40.10">
    <property type="entry name" value="Immunoglobulins"/>
    <property type="match status" value="1"/>
</dbReference>
<dbReference type="InterPro" id="IPR026444">
    <property type="entry name" value="Secre_tail"/>
</dbReference>
<reference evidence="8 9" key="1">
    <citation type="journal article" date="2010" name="ISME J.">
        <title>Fine-scale evolution: genomic, phenotypic and ecological differentiation in two coexisting Salinibacter ruber strains.</title>
        <authorList>
            <person name="Pena A."/>
            <person name="Teeling H."/>
            <person name="Huerta-Cepas J."/>
            <person name="Santos F."/>
            <person name="Yarza P."/>
            <person name="Brito-Echeverria J."/>
            <person name="Lucio M."/>
            <person name="Schmitt-Kopplin P."/>
            <person name="Meseguer I."/>
            <person name="Schenowitz C."/>
            <person name="Dossat C."/>
            <person name="Barbe V."/>
            <person name="Dopazo J."/>
            <person name="Rossello-Mora R."/>
            <person name="Schuler M."/>
            <person name="Glockner F.O."/>
            <person name="Amann R."/>
            <person name="Gabaldon T."/>
            <person name="Anton J."/>
        </authorList>
    </citation>
    <scope>NUCLEOTIDE SEQUENCE [LARGE SCALE GENOMIC DNA]</scope>
    <source>
        <strain evidence="8 9">M8</strain>
    </source>
</reference>
<dbReference type="SUPFAM" id="SSF49265">
    <property type="entry name" value="Fibronectin type III"/>
    <property type="match status" value="1"/>
</dbReference>
<dbReference type="GO" id="GO:0006508">
    <property type="term" value="P:proteolysis"/>
    <property type="evidence" value="ECO:0007669"/>
    <property type="project" value="UniProtKB-KW"/>
</dbReference>
<protein>
    <recommendedName>
        <fullName evidence="7">Fibronectin type-III domain-containing protein</fullName>
    </recommendedName>
</protein>
<dbReference type="AlphaFoldDB" id="D5HBE2"/>
<dbReference type="Proteomes" id="UP000000933">
    <property type="component" value="Chromosome"/>
</dbReference>
<evidence type="ECO:0000256" key="4">
    <source>
        <dbReference type="ARBA" id="ARBA00022825"/>
    </source>
</evidence>
<accession>D5HBE2</accession>
<feature type="signal peptide" evidence="6">
    <location>
        <begin position="1"/>
        <end position="22"/>
    </location>
</feature>
<dbReference type="PROSITE" id="PS00138">
    <property type="entry name" value="SUBTILASE_SER"/>
    <property type="match status" value="1"/>
</dbReference>
<evidence type="ECO:0000256" key="3">
    <source>
        <dbReference type="ARBA" id="ARBA00022801"/>
    </source>
</evidence>
<organism evidence="8 9">
    <name type="scientific">Salinibacter ruber (strain M8)</name>
    <dbReference type="NCBI Taxonomy" id="761659"/>
    <lineage>
        <taxon>Bacteria</taxon>
        <taxon>Pseudomonadati</taxon>
        <taxon>Rhodothermota</taxon>
        <taxon>Rhodothermia</taxon>
        <taxon>Rhodothermales</taxon>
        <taxon>Salinibacteraceae</taxon>
        <taxon>Salinibacter</taxon>
    </lineage>
</organism>
<dbReference type="InterPro" id="IPR013783">
    <property type="entry name" value="Ig-like_fold"/>
</dbReference>
<dbReference type="CDD" id="cd05562">
    <property type="entry name" value="Peptidases_S53_like"/>
    <property type="match status" value="1"/>
</dbReference>
<dbReference type="Pfam" id="PF00082">
    <property type="entry name" value="Peptidase_S8"/>
    <property type="match status" value="1"/>
</dbReference>
<evidence type="ECO:0000313" key="8">
    <source>
        <dbReference type="EMBL" id="CBH25347.1"/>
    </source>
</evidence>
<gene>
    <name evidence="8" type="ordered locus">SRM_02426</name>
</gene>
<dbReference type="InterPro" id="IPR034075">
    <property type="entry name" value="Glr3161-like_dom"/>
</dbReference>
<dbReference type="HOGENOM" id="CLU_314202_0_0_10"/>